<protein>
    <recommendedName>
        <fullName evidence="4">Secreted protein</fullName>
    </recommendedName>
</protein>
<comment type="caution">
    <text evidence="2">The sequence shown here is derived from an EMBL/GenBank/DDBJ whole genome shotgun (WGS) entry which is preliminary data.</text>
</comment>
<accession>A0A1R1WZB5</accession>
<organism evidence="2 3">
    <name type="scientific">Smittium culicis</name>
    <dbReference type="NCBI Taxonomy" id="133412"/>
    <lineage>
        <taxon>Eukaryota</taxon>
        <taxon>Fungi</taxon>
        <taxon>Fungi incertae sedis</taxon>
        <taxon>Zoopagomycota</taxon>
        <taxon>Kickxellomycotina</taxon>
        <taxon>Harpellomycetes</taxon>
        <taxon>Harpellales</taxon>
        <taxon>Legeriomycetaceae</taxon>
        <taxon>Smittium</taxon>
    </lineage>
</organism>
<keyword evidence="1" id="KW-0732">Signal</keyword>
<evidence type="ECO:0000256" key="1">
    <source>
        <dbReference type="SAM" id="SignalP"/>
    </source>
</evidence>
<feature type="chain" id="PRO_5012819711" description="Secreted protein" evidence="1">
    <location>
        <begin position="24"/>
        <end position="81"/>
    </location>
</feature>
<dbReference type="Proteomes" id="UP000187429">
    <property type="component" value="Unassembled WGS sequence"/>
</dbReference>
<dbReference type="AlphaFoldDB" id="A0A1R1WZB5"/>
<proteinExistence type="predicted"/>
<name>A0A1R1WZB5_9FUNG</name>
<gene>
    <name evidence="2" type="ORF">AYI69_g11355</name>
</gene>
<evidence type="ECO:0008006" key="4">
    <source>
        <dbReference type="Google" id="ProtNLM"/>
    </source>
</evidence>
<evidence type="ECO:0000313" key="3">
    <source>
        <dbReference type="Proteomes" id="UP000187429"/>
    </source>
</evidence>
<evidence type="ECO:0000313" key="2">
    <source>
        <dbReference type="EMBL" id="OMJ07704.1"/>
    </source>
</evidence>
<reference evidence="3" key="1">
    <citation type="submission" date="2017-01" db="EMBL/GenBank/DDBJ databases">
        <authorList>
            <person name="Wang Y."/>
            <person name="White M."/>
            <person name="Kvist S."/>
            <person name="Moncalvo J.-M."/>
        </authorList>
    </citation>
    <scope>NUCLEOTIDE SEQUENCE [LARGE SCALE GENOMIC DNA]</scope>
    <source>
        <strain evidence="3">ID-206-W2</strain>
    </source>
</reference>
<sequence length="81" mass="9304">MWSSWPYQFPTVWFCIWLRSCQMSPHRSVHSLPDLVLVVLDRTRYIPLAIHNIAQVGVLVGGVDFFGPAGSYQWSTPRLKS</sequence>
<feature type="signal peptide" evidence="1">
    <location>
        <begin position="1"/>
        <end position="23"/>
    </location>
</feature>
<keyword evidence="3" id="KW-1185">Reference proteome</keyword>
<dbReference type="EMBL" id="LSSM01007592">
    <property type="protein sequence ID" value="OMJ07704.1"/>
    <property type="molecule type" value="Genomic_DNA"/>
</dbReference>